<protein>
    <submittedName>
        <fullName evidence="2">DUF2235 domain-containing protein</fullName>
    </submittedName>
</protein>
<dbReference type="PANTHER" id="PTHR33840">
    <property type="match status" value="1"/>
</dbReference>
<reference evidence="2" key="1">
    <citation type="submission" date="2020-08" db="EMBL/GenBank/DDBJ databases">
        <title>Novel species isolated from subtropical streams in China.</title>
        <authorList>
            <person name="Lu H."/>
        </authorList>
    </citation>
    <scope>NUCLEOTIDE SEQUENCE</scope>
    <source>
        <strain evidence="2">KACC 12607</strain>
    </source>
</reference>
<accession>A0A923HMW6</accession>
<dbReference type="AlphaFoldDB" id="A0A923HMW6"/>
<evidence type="ECO:0000313" key="3">
    <source>
        <dbReference type="Proteomes" id="UP000634011"/>
    </source>
</evidence>
<gene>
    <name evidence="2" type="ORF">H8K32_10530</name>
</gene>
<feature type="domain" description="T6SS Phospholipase effector Tle1-like catalytic" evidence="1">
    <location>
        <begin position="169"/>
        <end position="272"/>
    </location>
</feature>
<organism evidence="2 3">
    <name type="scientific">Undibacterium jejuense</name>
    <dbReference type="NCBI Taxonomy" id="1344949"/>
    <lineage>
        <taxon>Bacteria</taxon>
        <taxon>Pseudomonadati</taxon>
        <taxon>Pseudomonadota</taxon>
        <taxon>Betaproteobacteria</taxon>
        <taxon>Burkholderiales</taxon>
        <taxon>Oxalobacteraceae</taxon>
        <taxon>Undibacterium</taxon>
    </lineage>
</organism>
<dbReference type="EMBL" id="JACOFV010000008">
    <property type="protein sequence ID" value="MBC3862536.1"/>
    <property type="molecule type" value="Genomic_DNA"/>
</dbReference>
<comment type="caution">
    <text evidence="2">The sequence shown here is derived from an EMBL/GenBank/DDBJ whole genome shotgun (WGS) entry which is preliminary data.</text>
</comment>
<dbReference type="Proteomes" id="UP000634011">
    <property type="component" value="Unassembled WGS sequence"/>
</dbReference>
<evidence type="ECO:0000259" key="1">
    <source>
        <dbReference type="Pfam" id="PF09994"/>
    </source>
</evidence>
<proteinExistence type="predicted"/>
<dbReference type="Pfam" id="PF09994">
    <property type="entry name" value="T6SS_Tle1-like_cat"/>
    <property type="match status" value="2"/>
</dbReference>
<dbReference type="PANTHER" id="PTHR33840:SF1">
    <property type="entry name" value="TLE1 PHOSPHOLIPASE DOMAIN-CONTAINING PROTEIN"/>
    <property type="match status" value="1"/>
</dbReference>
<keyword evidence="3" id="KW-1185">Reference proteome</keyword>
<feature type="domain" description="T6SS Phospholipase effector Tle1-like catalytic" evidence="1">
    <location>
        <begin position="31"/>
        <end position="166"/>
    </location>
</feature>
<dbReference type="InterPro" id="IPR018712">
    <property type="entry name" value="Tle1-like_cat"/>
</dbReference>
<sequence>MEQGLYNYQTVTTPGDDTQHIVTIDKVQANVYFDGTLNNYYNVEQANDAIRQQYGGGETSYDNALSNVARMWKAIGKEGDGPDIGVYIEGMGTTKFEKDDVTGFALGEGKTGIRARAQSAFTPLLDKVSNSRGRKGPPGLLELNIFGFSRGAATARHFMHLLRNADEINKHFVDEWRFVQVLVNFVGLFETVSSEGVYYGNDVNDLGLCFTPDAAKHVFHLVALDEYRANFSGTTITSACQVHVIIGNDYFPMGFEFGIPGAHSDVGGGYVCDIGKPELEQRHLTPSQSGEHGERPGPQDFAYQQGWYLPSDQQTTRLHPYSHQRMITGDYYKVALSLMVDMAEKHTVTIYHDKLDVTAQTLEIATIQTALRAQVQENAFIPGKPTRMNWELDAQLGTEAAKAFRHAYLHLSASDKFGMEPRYQNSTIWKRHHEAG</sequence>
<dbReference type="RefSeq" id="WP_186912453.1">
    <property type="nucleotide sequence ID" value="NZ_JACOFV010000008.1"/>
</dbReference>
<name>A0A923HMW6_9BURK</name>
<evidence type="ECO:0000313" key="2">
    <source>
        <dbReference type="EMBL" id="MBC3862536.1"/>
    </source>
</evidence>